<reference evidence="1 2" key="1">
    <citation type="journal article" date="2017" name="Mol. Ecol.">
        <title>Adaptation of the pathogen, Pseudomonas syringae, during experimental evolution on a native vs. alternative host plant.</title>
        <authorList>
            <person name="Meaden S."/>
            <person name="Koskella B."/>
        </authorList>
    </citation>
    <scope>NUCLEOTIDE SEQUENCE [LARGE SCALE GENOMIC DNA]</scope>
    <source>
        <strain evidence="1 2">PT23</strain>
    </source>
</reference>
<gene>
    <name evidence="1" type="ORF">BTW15_29700</name>
</gene>
<evidence type="ECO:0000313" key="1">
    <source>
        <dbReference type="EMBL" id="OPE56498.1"/>
    </source>
</evidence>
<accession>A0AB36KP94</accession>
<name>A0AB36KP94_PSEUB</name>
<organism evidence="1 2">
    <name type="scientific">Pseudomonas syringae pv. tomato</name>
    <dbReference type="NCBI Taxonomy" id="323"/>
    <lineage>
        <taxon>Bacteria</taxon>
        <taxon>Pseudomonadati</taxon>
        <taxon>Pseudomonadota</taxon>
        <taxon>Gammaproteobacteria</taxon>
        <taxon>Pseudomonadales</taxon>
        <taxon>Pseudomonadaceae</taxon>
        <taxon>Pseudomonas</taxon>
    </lineage>
</organism>
<dbReference type="Proteomes" id="UP000189855">
    <property type="component" value="Unassembled WGS sequence"/>
</dbReference>
<dbReference type="AlphaFoldDB" id="A0AB36KP94"/>
<dbReference type="EMBL" id="MSDS01000078">
    <property type="protein sequence ID" value="OPE56498.1"/>
    <property type="molecule type" value="Genomic_DNA"/>
</dbReference>
<proteinExistence type="predicted"/>
<protein>
    <submittedName>
        <fullName evidence="1">Uncharacterized protein</fullName>
    </submittedName>
</protein>
<evidence type="ECO:0000313" key="2">
    <source>
        <dbReference type="Proteomes" id="UP000189855"/>
    </source>
</evidence>
<sequence length="74" mass="8421">MTIIDGSHVGIELVKRRNKFVDHTFFSMTFVVEDRDQTCFTTKLPLRAFGGAKPQAGEVVDDDMAYQPNQQRNT</sequence>
<comment type="caution">
    <text evidence="1">The sequence shown here is derived from an EMBL/GenBank/DDBJ whole genome shotgun (WGS) entry which is preliminary data.</text>
</comment>